<keyword evidence="11" id="KW-0496">Mitochondrion</keyword>
<reference evidence="22" key="1">
    <citation type="submission" date="2025-05" db="UniProtKB">
        <authorList>
            <consortium name="RefSeq"/>
        </authorList>
    </citation>
    <scope>NUCLEOTIDE SEQUENCE [LARGE SCALE GENOMIC DNA]</scope>
</reference>
<feature type="domain" description="SAM-dependent MTase TRM10-type" evidence="21">
    <location>
        <begin position="328"/>
        <end position="520"/>
    </location>
</feature>
<dbReference type="GO" id="GO:0160106">
    <property type="term" value="F:tRNA (adenine(9)-N1)-methyltransferase activity"/>
    <property type="evidence" value="ECO:0007669"/>
    <property type="project" value="UniProtKB-EC"/>
</dbReference>
<dbReference type="GO" id="GO:0005739">
    <property type="term" value="C:mitochondrion"/>
    <property type="evidence" value="ECO:0007669"/>
    <property type="project" value="UniProtKB-SubCell"/>
</dbReference>
<dbReference type="PANTHER" id="PTHR13563:SF5">
    <property type="entry name" value="TRNA METHYLTRANSFERASE 10 HOMOLOG C"/>
    <property type="match status" value="1"/>
</dbReference>
<dbReference type="Proteomes" id="UP000694856">
    <property type="component" value="Chromosome 1"/>
</dbReference>
<reference evidence="23" key="2">
    <citation type="submission" date="2025-08" db="UniProtKB">
        <authorList>
            <consortium name="RefSeq"/>
        </authorList>
    </citation>
    <scope>IDENTIFICATION</scope>
    <source>
        <tissue evidence="23">Ear skin</tissue>
    </source>
</reference>
<evidence type="ECO:0000256" key="14">
    <source>
        <dbReference type="ARBA" id="ARBA00030623"/>
    </source>
</evidence>
<evidence type="ECO:0000256" key="9">
    <source>
        <dbReference type="ARBA" id="ARBA00022946"/>
    </source>
</evidence>
<dbReference type="PROSITE" id="PS51675">
    <property type="entry name" value="SAM_MT_TRM10"/>
    <property type="match status" value="1"/>
</dbReference>
<evidence type="ECO:0000256" key="1">
    <source>
        <dbReference type="ARBA" id="ARBA00004173"/>
    </source>
</evidence>
<evidence type="ECO:0000256" key="15">
    <source>
        <dbReference type="ARBA" id="ARBA00031759"/>
    </source>
</evidence>
<dbReference type="GO" id="GO:0000049">
    <property type="term" value="F:tRNA binding"/>
    <property type="evidence" value="ECO:0007669"/>
    <property type="project" value="TreeGrafter"/>
</dbReference>
<evidence type="ECO:0000313" key="23">
    <source>
        <dbReference type="RefSeq" id="XP_006188610.2"/>
    </source>
</evidence>
<keyword evidence="5 23" id="KW-0489">Methyltransferase</keyword>
<dbReference type="InterPro" id="IPR007356">
    <property type="entry name" value="tRNA_m1G_MeTrfase_euk"/>
</dbReference>
<name>A0A8B6YIW8_CAMFR</name>
<keyword evidence="10" id="KW-0175">Coiled coil</keyword>
<evidence type="ECO:0000313" key="22">
    <source>
        <dbReference type="Proteomes" id="UP000694856"/>
    </source>
</evidence>
<evidence type="ECO:0000256" key="3">
    <source>
        <dbReference type="ARBA" id="ARBA00012797"/>
    </source>
</evidence>
<gene>
    <name evidence="23" type="primary">TRMT10C</name>
</gene>
<evidence type="ECO:0000256" key="10">
    <source>
        <dbReference type="ARBA" id="ARBA00023054"/>
    </source>
</evidence>
<comment type="catalytic activity">
    <reaction evidence="19">
        <text>an adenosine in mRNA + S-adenosyl-L-methionine = an N(1)-methyladenosine in mRNA + S-adenosyl-L-homocysteine + H(+)</text>
        <dbReference type="Rhea" id="RHEA:55392"/>
        <dbReference type="Rhea" id="RHEA-COMP:12414"/>
        <dbReference type="Rhea" id="RHEA-COMP:12415"/>
        <dbReference type="ChEBI" id="CHEBI:15378"/>
        <dbReference type="ChEBI" id="CHEBI:57856"/>
        <dbReference type="ChEBI" id="CHEBI:59789"/>
        <dbReference type="ChEBI" id="CHEBI:74411"/>
        <dbReference type="ChEBI" id="CHEBI:74491"/>
    </reaction>
</comment>
<keyword evidence="22" id="KW-1185">Reference proteome</keyword>
<evidence type="ECO:0000256" key="6">
    <source>
        <dbReference type="ARBA" id="ARBA00022679"/>
    </source>
</evidence>
<dbReference type="PANTHER" id="PTHR13563">
    <property type="entry name" value="TRNA (GUANINE-9-) METHYLTRANSFERASE"/>
    <property type="match status" value="1"/>
</dbReference>
<evidence type="ECO:0000256" key="2">
    <source>
        <dbReference type="ARBA" id="ARBA00012794"/>
    </source>
</evidence>
<comment type="catalytic activity">
    <reaction evidence="18">
        <text>guanosine(9) in tRNA + S-adenosyl-L-methionine = N(1)-methylguanosine(9) in tRNA + S-adenosyl-L-homocysteine + H(+)</text>
        <dbReference type="Rhea" id="RHEA:43156"/>
        <dbReference type="Rhea" id="RHEA-COMP:10367"/>
        <dbReference type="Rhea" id="RHEA-COMP:10368"/>
        <dbReference type="ChEBI" id="CHEBI:15378"/>
        <dbReference type="ChEBI" id="CHEBI:57856"/>
        <dbReference type="ChEBI" id="CHEBI:59789"/>
        <dbReference type="ChEBI" id="CHEBI:73542"/>
        <dbReference type="ChEBI" id="CHEBI:74269"/>
        <dbReference type="EC" id="2.1.1.221"/>
    </reaction>
</comment>
<dbReference type="GO" id="GO:0052905">
    <property type="term" value="F:tRNA (guanosine(9)-N1)-methyltransferase activity"/>
    <property type="evidence" value="ECO:0007669"/>
    <property type="project" value="UniProtKB-EC"/>
</dbReference>
<comment type="catalytic activity">
    <reaction evidence="17">
        <text>adenosine(9) in tRNA + S-adenosyl-L-methionine = N(1)-methyladenosine(9) in tRNA + S-adenosyl-L-homocysteine + H(+)</text>
        <dbReference type="Rhea" id="RHEA:43148"/>
        <dbReference type="Rhea" id="RHEA-COMP:10363"/>
        <dbReference type="Rhea" id="RHEA-COMP:10364"/>
        <dbReference type="ChEBI" id="CHEBI:15378"/>
        <dbReference type="ChEBI" id="CHEBI:57856"/>
        <dbReference type="ChEBI" id="CHEBI:59789"/>
        <dbReference type="ChEBI" id="CHEBI:74411"/>
        <dbReference type="ChEBI" id="CHEBI:74491"/>
        <dbReference type="EC" id="2.1.1.218"/>
    </reaction>
</comment>
<protein>
    <recommendedName>
        <fullName evidence="4">tRNA methyltransferase 10 homolog C</fullName>
        <ecNumber evidence="2">2.1.1.218</ecNumber>
        <ecNumber evidence="3">2.1.1.221</ecNumber>
    </recommendedName>
    <alternativeName>
        <fullName evidence="14">Mitochondrial ribonuclease P protein 1</fullName>
    </alternativeName>
    <alternativeName>
        <fullName evidence="13">RNA (guanine-9-)-methyltransferase domain-containing protein 1</fullName>
    </alternativeName>
    <alternativeName>
        <fullName evidence="15">mRNA methyladenosine-N(1)-methyltransferase</fullName>
    </alternativeName>
    <alternativeName>
        <fullName evidence="16">tRNA (adenine(9)-N(1))-methyltransferase</fullName>
    </alternativeName>
    <alternativeName>
        <fullName evidence="12">tRNA (guanine(9)-N(1))-methyltransferase</fullName>
    </alternativeName>
</protein>
<dbReference type="GO" id="GO:0097745">
    <property type="term" value="P:mitochondrial tRNA 5'-end processing"/>
    <property type="evidence" value="ECO:0007669"/>
    <property type="project" value="TreeGrafter"/>
</dbReference>
<dbReference type="InterPro" id="IPR028564">
    <property type="entry name" value="MT_TRM10-typ"/>
</dbReference>
<accession>A0A8B6YIW8</accession>
<dbReference type="FunFam" id="3.40.1280.30:FF:000003">
    <property type="entry name" value="tRNA methyltransferase 10C, mitochondrial RNase P subunit"/>
    <property type="match status" value="1"/>
</dbReference>
<keyword evidence="9" id="KW-0809">Transit peptide</keyword>
<dbReference type="RefSeq" id="XP_006188610.2">
    <property type="nucleotide sequence ID" value="XM_006188548.3"/>
</dbReference>
<evidence type="ECO:0000256" key="8">
    <source>
        <dbReference type="ARBA" id="ARBA00022694"/>
    </source>
</evidence>
<dbReference type="GO" id="GO:0070131">
    <property type="term" value="P:positive regulation of mitochondrial translation"/>
    <property type="evidence" value="ECO:0007669"/>
    <property type="project" value="TreeGrafter"/>
</dbReference>
<keyword evidence="7" id="KW-0949">S-adenosyl-L-methionine</keyword>
<evidence type="ECO:0000259" key="21">
    <source>
        <dbReference type="PROSITE" id="PS51675"/>
    </source>
</evidence>
<dbReference type="GO" id="GO:0005654">
    <property type="term" value="C:nucleoplasm"/>
    <property type="evidence" value="ECO:0007669"/>
    <property type="project" value="TreeGrafter"/>
</dbReference>
<dbReference type="CDD" id="cd18102">
    <property type="entry name" value="Trm10_MRRP1"/>
    <property type="match status" value="1"/>
</dbReference>
<dbReference type="EC" id="2.1.1.221" evidence="3"/>
<evidence type="ECO:0000256" key="11">
    <source>
        <dbReference type="ARBA" id="ARBA00023128"/>
    </source>
</evidence>
<keyword evidence="6" id="KW-0808">Transferase</keyword>
<evidence type="ECO:0000256" key="7">
    <source>
        <dbReference type="ARBA" id="ARBA00022691"/>
    </source>
</evidence>
<evidence type="ECO:0000256" key="18">
    <source>
        <dbReference type="ARBA" id="ARBA00048434"/>
    </source>
</evidence>
<comment type="subcellular location">
    <subcellularLocation>
        <location evidence="1">Mitochondrion</location>
    </subcellularLocation>
</comment>
<dbReference type="EC" id="2.1.1.218" evidence="2"/>
<dbReference type="InterPro" id="IPR025812">
    <property type="entry name" value="Trm10_C_MTase_dom"/>
</dbReference>
<evidence type="ECO:0000256" key="19">
    <source>
        <dbReference type="ARBA" id="ARBA00048481"/>
    </source>
</evidence>
<dbReference type="CTD" id="54931"/>
<evidence type="ECO:0000256" key="17">
    <source>
        <dbReference type="ARBA" id="ARBA00048278"/>
    </source>
</evidence>
<evidence type="ECO:0000256" key="4">
    <source>
        <dbReference type="ARBA" id="ARBA00014681"/>
    </source>
</evidence>
<dbReference type="KEGG" id="cfr:102517722"/>
<dbReference type="GeneID" id="102517722"/>
<dbReference type="GO" id="GO:0032259">
    <property type="term" value="P:methylation"/>
    <property type="evidence" value="ECO:0007669"/>
    <property type="project" value="UniProtKB-KW"/>
</dbReference>
<evidence type="ECO:0000256" key="12">
    <source>
        <dbReference type="ARBA" id="ARBA00029727"/>
    </source>
</evidence>
<evidence type="ECO:0000256" key="13">
    <source>
        <dbReference type="ARBA" id="ARBA00029803"/>
    </source>
</evidence>
<dbReference type="AlphaFoldDB" id="A0A8B6YIW8"/>
<organism evidence="22 23">
    <name type="scientific">Camelus ferus</name>
    <name type="common">Wild bactrian camel</name>
    <name type="synonym">Camelus bactrianus ferus</name>
    <dbReference type="NCBI Taxonomy" id="419612"/>
    <lineage>
        <taxon>Eukaryota</taxon>
        <taxon>Metazoa</taxon>
        <taxon>Chordata</taxon>
        <taxon>Craniata</taxon>
        <taxon>Vertebrata</taxon>
        <taxon>Euteleostomi</taxon>
        <taxon>Mammalia</taxon>
        <taxon>Eutheria</taxon>
        <taxon>Laurasiatheria</taxon>
        <taxon>Artiodactyla</taxon>
        <taxon>Tylopoda</taxon>
        <taxon>Camelidae</taxon>
        <taxon>Camelus</taxon>
    </lineage>
</organism>
<dbReference type="InterPro" id="IPR038459">
    <property type="entry name" value="MT_TRM10-typ_sf"/>
</dbReference>
<keyword evidence="8" id="KW-0819">tRNA processing</keyword>
<evidence type="ECO:0000256" key="5">
    <source>
        <dbReference type="ARBA" id="ARBA00022603"/>
    </source>
</evidence>
<dbReference type="Gene3D" id="3.40.1280.30">
    <property type="match status" value="1"/>
</dbReference>
<sequence>MQRSREIASLSSQVLWEDKNLTLGGALLQFAKLPPLRKMRHLFHFLILCCTTVPLFHAGRRSLCGVTSYGSAGKKGWDFRLRLFGQQPIRRGVIGGLWLFAERISGQRFAAESCVLLGSLRFAPVGNILSALLGFSYMPIFLKMSVTFLRPFARVLVPFTLHRKRRVLCSTVLQRHMSSKIPAASYPNKESTSPPEQLELDGWKITMKSSAQEEGVSTVLSSKDEDPLAATKELIEMWRLLGRDVPEHISEEELKTIMECVSKSSKRKYLKYLYVREKMKKVKQIKKEMKIAAKEQVKKDQLPETTKEDKQQNFLFLRLWDRNMDIAMGWKGAQAMQFGQPLVFDMAYDDCMKPKELQNAVSQLLESEGWNRRNVDPFHIYFCNLKTGGAYHRELVKRYGEKWNKLLLTATEMSHVDLFPKDNMIYLTADSPNVMTTFKHDKIYIVGSLVDKNMQPGISLAKAKRLKLATECLPLDKYLQWDTGTKNLTLDQMIRILLCLKNTGNWEEALKFVPRRKHTGYLEISQHSQEFINRLKKSKTFNSFPRSSVNRRSQKS</sequence>
<evidence type="ECO:0000256" key="16">
    <source>
        <dbReference type="ARBA" id="ARBA00033019"/>
    </source>
</evidence>
<comment type="subunit">
    <text evidence="20">Component of mitochondrial ribonuclease P, a complex composed of TRMT10C/MRPP1, HSD17B10/MRPP2 and PRORP/MRPP3. Interacts with HSD17B10/MRPP2; forming the MRPP1-MRPP2 subcomplex of the mitochondrial ribonuclease P complex. Interacts with GRSF1.</text>
</comment>
<proteinExistence type="predicted"/>
<evidence type="ECO:0000256" key="20">
    <source>
        <dbReference type="ARBA" id="ARBA00065094"/>
    </source>
</evidence>